<dbReference type="Pfam" id="PF03881">
    <property type="entry name" value="Fructosamin_kin"/>
    <property type="match status" value="1"/>
</dbReference>
<accession>A0AAD5SKU1</accession>
<dbReference type="InterPro" id="IPR011009">
    <property type="entry name" value="Kinase-like_dom_sf"/>
</dbReference>
<dbReference type="InterPro" id="IPR016477">
    <property type="entry name" value="Fructo-/Ketosamine-3-kinase"/>
</dbReference>
<sequence>MFRGESASLQHILAATASESKPFAPKPLLNGSLDHKSGFLVTSFIPLTSASRKHQSRLGARLAQMHAAPPVTLDEFGPPAGRFGFPVNTMLGSTLQDNEWEDDYVTFWRERRLKLMLANVLKEHPHDTEIEELGQVLVDGLSSLFTGVEVQPALLHGDLWSGNWGVDSSADEPVIFDPACYYVCPSVWLPPTHSKRTLVYRDTMKQN</sequence>
<comment type="catalytic activity">
    <reaction evidence="2">
        <text>N(6)-D-ribulosyl-L-lysyl-[protein] + ATP = N(6)-(3-O-phospho-D-ribulosyl)-L-lysyl-[protein] + ADP + H(+)</text>
        <dbReference type="Rhea" id="RHEA:48432"/>
        <dbReference type="Rhea" id="RHEA-COMP:12103"/>
        <dbReference type="Rhea" id="RHEA-COMP:12104"/>
        <dbReference type="ChEBI" id="CHEBI:15378"/>
        <dbReference type="ChEBI" id="CHEBI:30616"/>
        <dbReference type="ChEBI" id="CHEBI:90418"/>
        <dbReference type="ChEBI" id="CHEBI:90420"/>
        <dbReference type="ChEBI" id="CHEBI:456216"/>
        <dbReference type="EC" id="2.7.1.172"/>
    </reaction>
    <physiologicalReaction direction="left-to-right" evidence="2">
        <dbReference type="Rhea" id="RHEA:48433"/>
    </physiologicalReaction>
</comment>
<evidence type="ECO:0000313" key="4">
    <source>
        <dbReference type="Proteomes" id="UP001212841"/>
    </source>
</evidence>
<dbReference type="EC" id="2.7.1.172" evidence="1"/>
<protein>
    <recommendedName>
        <fullName evidence="1">protein-ribulosamine 3-kinase</fullName>
        <ecNumber evidence="1">2.7.1.172</ecNumber>
    </recommendedName>
</protein>
<dbReference type="SUPFAM" id="SSF56112">
    <property type="entry name" value="Protein kinase-like (PK-like)"/>
    <property type="match status" value="1"/>
</dbReference>
<dbReference type="Proteomes" id="UP001212841">
    <property type="component" value="Unassembled WGS sequence"/>
</dbReference>
<gene>
    <name evidence="3" type="ORF">HK097_005749</name>
</gene>
<reference evidence="3" key="1">
    <citation type="submission" date="2020-05" db="EMBL/GenBank/DDBJ databases">
        <title>Phylogenomic resolution of chytrid fungi.</title>
        <authorList>
            <person name="Stajich J.E."/>
            <person name="Amses K."/>
            <person name="Simmons R."/>
            <person name="Seto K."/>
            <person name="Myers J."/>
            <person name="Bonds A."/>
            <person name="Quandt C.A."/>
            <person name="Barry K."/>
            <person name="Liu P."/>
            <person name="Grigoriev I."/>
            <person name="Longcore J.E."/>
            <person name="James T.Y."/>
        </authorList>
    </citation>
    <scope>NUCLEOTIDE SEQUENCE</scope>
    <source>
        <strain evidence="3">JEL0318</strain>
    </source>
</reference>
<comment type="caution">
    <text evidence="3">The sequence shown here is derived from an EMBL/GenBank/DDBJ whole genome shotgun (WGS) entry which is preliminary data.</text>
</comment>
<dbReference type="GO" id="GO:0102193">
    <property type="term" value="F:protein-ribulosamine 3-kinase activity"/>
    <property type="evidence" value="ECO:0007669"/>
    <property type="project" value="UniProtKB-EC"/>
</dbReference>
<evidence type="ECO:0000313" key="3">
    <source>
        <dbReference type="EMBL" id="KAJ3056586.1"/>
    </source>
</evidence>
<dbReference type="Gene3D" id="3.90.1200.10">
    <property type="match status" value="1"/>
</dbReference>
<dbReference type="PANTHER" id="PTHR12149:SF8">
    <property type="entry name" value="PROTEIN-RIBULOSAMINE 3-KINASE"/>
    <property type="match status" value="1"/>
</dbReference>
<keyword evidence="4" id="KW-1185">Reference proteome</keyword>
<name>A0AAD5SKU1_9FUNG</name>
<dbReference type="PANTHER" id="PTHR12149">
    <property type="entry name" value="FRUCTOSAMINE 3 KINASE-RELATED PROTEIN"/>
    <property type="match status" value="1"/>
</dbReference>
<evidence type="ECO:0000256" key="2">
    <source>
        <dbReference type="ARBA" id="ARBA00048655"/>
    </source>
</evidence>
<evidence type="ECO:0000256" key="1">
    <source>
        <dbReference type="ARBA" id="ARBA00011961"/>
    </source>
</evidence>
<organism evidence="3 4">
    <name type="scientific">Rhizophlyctis rosea</name>
    <dbReference type="NCBI Taxonomy" id="64517"/>
    <lineage>
        <taxon>Eukaryota</taxon>
        <taxon>Fungi</taxon>
        <taxon>Fungi incertae sedis</taxon>
        <taxon>Chytridiomycota</taxon>
        <taxon>Chytridiomycota incertae sedis</taxon>
        <taxon>Chytridiomycetes</taxon>
        <taxon>Rhizophlyctidales</taxon>
        <taxon>Rhizophlyctidaceae</taxon>
        <taxon>Rhizophlyctis</taxon>
    </lineage>
</organism>
<dbReference type="AlphaFoldDB" id="A0AAD5SKU1"/>
<proteinExistence type="predicted"/>
<dbReference type="EMBL" id="JADGJD010000027">
    <property type="protein sequence ID" value="KAJ3056586.1"/>
    <property type="molecule type" value="Genomic_DNA"/>
</dbReference>